<proteinExistence type="predicted"/>
<dbReference type="InParanoid" id="A0A3Q7H8C3"/>
<dbReference type="AlphaFoldDB" id="A0A3Q7H8C3"/>
<feature type="region of interest" description="Disordered" evidence="1">
    <location>
        <begin position="1"/>
        <end position="37"/>
    </location>
</feature>
<dbReference type="Proteomes" id="UP000004994">
    <property type="component" value="Chromosome 7"/>
</dbReference>
<dbReference type="InterPro" id="IPR013103">
    <property type="entry name" value="RVT_2"/>
</dbReference>
<name>A0A3Q7H8C3_SOLLC</name>
<dbReference type="InterPro" id="IPR043502">
    <property type="entry name" value="DNA/RNA_pol_sf"/>
</dbReference>
<evidence type="ECO:0000313" key="4">
    <source>
        <dbReference type="Proteomes" id="UP000004994"/>
    </source>
</evidence>
<accession>A0A3Q7H8C3</accession>
<reference evidence="3" key="2">
    <citation type="submission" date="2019-01" db="UniProtKB">
        <authorList>
            <consortium name="EnsemblPlants"/>
        </authorList>
    </citation>
    <scope>IDENTIFICATION</scope>
    <source>
        <strain evidence="3">cv. Heinz 1706</strain>
    </source>
</reference>
<feature type="domain" description="Reverse transcriptase Ty1/copia-type" evidence="2">
    <location>
        <begin position="70"/>
        <end position="119"/>
    </location>
</feature>
<sequence length="119" mass="13166">MLNQNQDCTNISGSAAHGVQANSAEPDPESAESQKPIELVVTRESSKGAHPPIWMKDFVSLNINKEIQKTYEGTTTILVYVDDILVTGSSLKLIKETKEALQQVFKMKDLGELRFFLGI</sequence>
<protein>
    <recommendedName>
        <fullName evidence="2">Reverse transcriptase Ty1/copia-type domain-containing protein</fullName>
    </recommendedName>
</protein>
<reference evidence="3" key="1">
    <citation type="journal article" date="2012" name="Nature">
        <title>The tomato genome sequence provides insights into fleshy fruit evolution.</title>
        <authorList>
            <consortium name="Tomato Genome Consortium"/>
        </authorList>
    </citation>
    <scope>NUCLEOTIDE SEQUENCE [LARGE SCALE GENOMIC DNA]</scope>
    <source>
        <strain evidence="3">cv. Heinz 1706</strain>
    </source>
</reference>
<keyword evidence="4" id="KW-1185">Reference proteome</keyword>
<organism evidence="3">
    <name type="scientific">Solanum lycopersicum</name>
    <name type="common">Tomato</name>
    <name type="synonym">Lycopersicon esculentum</name>
    <dbReference type="NCBI Taxonomy" id="4081"/>
    <lineage>
        <taxon>Eukaryota</taxon>
        <taxon>Viridiplantae</taxon>
        <taxon>Streptophyta</taxon>
        <taxon>Embryophyta</taxon>
        <taxon>Tracheophyta</taxon>
        <taxon>Spermatophyta</taxon>
        <taxon>Magnoliopsida</taxon>
        <taxon>eudicotyledons</taxon>
        <taxon>Gunneridae</taxon>
        <taxon>Pentapetalae</taxon>
        <taxon>asterids</taxon>
        <taxon>lamiids</taxon>
        <taxon>Solanales</taxon>
        <taxon>Solanaceae</taxon>
        <taxon>Solanoideae</taxon>
        <taxon>Solaneae</taxon>
        <taxon>Solanum</taxon>
        <taxon>Solanum subgen. Lycopersicon</taxon>
    </lineage>
</organism>
<evidence type="ECO:0000313" key="3">
    <source>
        <dbReference type="EnsemblPlants" id="Solyc07g041687.1.1"/>
    </source>
</evidence>
<dbReference type="Pfam" id="PF07727">
    <property type="entry name" value="RVT_2"/>
    <property type="match status" value="1"/>
</dbReference>
<dbReference type="Gramene" id="Solyc07g041687.1.1">
    <property type="protein sequence ID" value="Solyc07g041687.1.1"/>
    <property type="gene ID" value="Solyc07g041687.1"/>
</dbReference>
<evidence type="ECO:0000259" key="2">
    <source>
        <dbReference type="Pfam" id="PF07727"/>
    </source>
</evidence>
<dbReference type="EnsemblPlants" id="Solyc07g041687.1.1">
    <property type="protein sequence ID" value="Solyc07g041687.1.1"/>
    <property type="gene ID" value="Solyc07g041687.1"/>
</dbReference>
<dbReference type="SUPFAM" id="SSF56672">
    <property type="entry name" value="DNA/RNA polymerases"/>
    <property type="match status" value="1"/>
</dbReference>
<evidence type="ECO:0000256" key="1">
    <source>
        <dbReference type="SAM" id="MobiDB-lite"/>
    </source>
</evidence>
<feature type="compositionally biased region" description="Polar residues" evidence="1">
    <location>
        <begin position="1"/>
        <end position="13"/>
    </location>
</feature>